<organism evidence="1">
    <name type="scientific">Hexamita inflata</name>
    <dbReference type="NCBI Taxonomy" id="28002"/>
    <lineage>
        <taxon>Eukaryota</taxon>
        <taxon>Metamonada</taxon>
        <taxon>Diplomonadida</taxon>
        <taxon>Hexamitidae</taxon>
        <taxon>Hexamitinae</taxon>
        <taxon>Hexamita</taxon>
    </lineage>
</organism>
<keyword evidence="1" id="KW-0808">Transferase</keyword>
<dbReference type="SUPFAM" id="SSF53474">
    <property type="entry name" value="alpha/beta-Hydrolases"/>
    <property type="match status" value="1"/>
</dbReference>
<reference evidence="1" key="1">
    <citation type="submission" date="2023-06" db="EMBL/GenBank/DDBJ databases">
        <authorList>
            <person name="Kurt Z."/>
        </authorList>
    </citation>
    <scope>NUCLEOTIDE SEQUENCE</scope>
</reference>
<evidence type="ECO:0000313" key="3">
    <source>
        <dbReference type="Proteomes" id="UP001642409"/>
    </source>
</evidence>
<keyword evidence="3" id="KW-1185">Reference proteome</keyword>
<dbReference type="InterPro" id="IPR029058">
    <property type="entry name" value="AB_hydrolase_fold"/>
</dbReference>
<protein>
    <submittedName>
        <fullName evidence="1">Lecithin-cholesterol acyltransferase</fullName>
    </submittedName>
    <submittedName>
        <fullName evidence="2">Lecithin-cholesterol_acyltransferase</fullName>
    </submittedName>
</protein>
<sequence>MNPIIIIPGICGSQLQAVNLKTKNVEDVWMPSISKKSIDNIINNLWGYNSNGVFKSFNKENDIQPTPGLKGVATMSNRPIFKSLTKKYTTMIKKLKQIGYIENETLFAFPYDWRQDPTSQFIVEQLSNLVDNIFQKAGKQIIIIAHSMGCVVSKSYIVQKNEQAEQKISQFIAISGAFKGCSSSGIELAKIYGNEISKNLALRCLLQQVNSMYFVLSNISFQIKGKLIDESFQIAEVMPSKQVTCKHQSSQLLYDLLFENKIETPSAILTMLETQSAYTVFNTKVFKQIFYHTFDKSNKIVKEMNVRNDLSDQKEQDNNISFLDFLQIQPGNSKFLKFLFPFDEQLYKDVLNRMKQTISVSKIKHDVIIGTKVQTQGDIIFQEPDCIQNLIFQKPQHTYCDGDSVIHTASQSQSDLPNAILHYVEGVEHQNMIKDDQVMKLLFGGILLK</sequence>
<reference evidence="2 3" key="2">
    <citation type="submission" date="2024-07" db="EMBL/GenBank/DDBJ databases">
        <authorList>
            <person name="Akdeniz Z."/>
        </authorList>
    </citation>
    <scope>NUCLEOTIDE SEQUENCE [LARGE SCALE GENOMIC DNA]</scope>
</reference>
<dbReference type="EMBL" id="CAXDID020000572">
    <property type="protein sequence ID" value="CAL6103864.1"/>
    <property type="molecule type" value="Genomic_DNA"/>
</dbReference>
<dbReference type="Pfam" id="PF02450">
    <property type="entry name" value="LCAT"/>
    <property type="match status" value="1"/>
</dbReference>
<accession>A0AA86NLF0</accession>
<keyword evidence="1" id="KW-0012">Acyltransferase</keyword>
<dbReference type="Proteomes" id="UP001642409">
    <property type="component" value="Unassembled WGS sequence"/>
</dbReference>
<dbReference type="AlphaFoldDB" id="A0AA86NLF0"/>
<evidence type="ECO:0000313" key="2">
    <source>
        <dbReference type="EMBL" id="CAL6103864.1"/>
    </source>
</evidence>
<dbReference type="GO" id="GO:0006629">
    <property type="term" value="P:lipid metabolic process"/>
    <property type="evidence" value="ECO:0007669"/>
    <property type="project" value="InterPro"/>
</dbReference>
<comment type="caution">
    <text evidence="1">The sequence shown here is derived from an EMBL/GenBank/DDBJ whole genome shotgun (WGS) entry which is preliminary data.</text>
</comment>
<evidence type="ECO:0000313" key="1">
    <source>
        <dbReference type="EMBL" id="CAI9921016.1"/>
    </source>
</evidence>
<dbReference type="InterPro" id="IPR003386">
    <property type="entry name" value="LACT/PDAT_acylTrfase"/>
</dbReference>
<gene>
    <name evidence="2" type="ORF">HINF_LOCUS72351</name>
    <name evidence="1" type="ORF">HINF_LOCUS8661</name>
</gene>
<dbReference type="EMBL" id="CATOUU010000209">
    <property type="protein sequence ID" value="CAI9921016.1"/>
    <property type="molecule type" value="Genomic_DNA"/>
</dbReference>
<dbReference type="Gene3D" id="3.40.50.1820">
    <property type="entry name" value="alpha/beta hydrolase"/>
    <property type="match status" value="1"/>
</dbReference>
<dbReference type="GO" id="GO:0008374">
    <property type="term" value="F:O-acyltransferase activity"/>
    <property type="evidence" value="ECO:0007669"/>
    <property type="project" value="InterPro"/>
</dbReference>
<dbReference type="PANTHER" id="PTHR11440">
    <property type="entry name" value="LECITHIN-CHOLESTEROL ACYLTRANSFERASE-RELATED"/>
    <property type="match status" value="1"/>
</dbReference>
<name>A0AA86NLF0_9EUKA</name>
<proteinExistence type="predicted"/>